<accession>A0A6G1KLK0</accession>
<evidence type="ECO:0000313" key="3">
    <source>
        <dbReference type="Proteomes" id="UP000799428"/>
    </source>
</evidence>
<feature type="non-terminal residue" evidence="2">
    <location>
        <position position="296"/>
    </location>
</feature>
<dbReference type="PANTHER" id="PTHR33112">
    <property type="entry name" value="DOMAIN PROTEIN, PUTATIVE-RELATED"/>
    <property type="match status" value="1"/>
</dbReference>
<gene>
    <name evidence="2" type="ORF">K504DRAFT_365012</name>
</gene>
<dbReference type="OrthoDB" id="5347061at2759"/>
<feature type="non-terminal residue" evidence="2">
    <location>
        <position position="1"/>
    </location>
</feature>
<dbReference type="InterPro" id="IPR010730">
    <property type="entry name" value="HET"/>
</dbReference>
<sequence length="296" mass="33733">LPTRVVHIGDPEQGTSPRLIETKGKTGHYVALSHCWGGPSHTRPLMTTRSTFKQFLAGIPWDNVPKAHQEAMTAARRLGFEYIWIDSLCIIQDSHNDWLYESKHMGSVYENARLTIAASHTPDSSQHCFFPRPQPQAPIELRHISRTGENDGSIFASPMPTDYAPISPEDGPLATRAWATQEWLLSRRMLFYTDGALVWSCKTISQRETGGTFHDTARNPRWKVIIEKYSARSLTNASDRLVALEGLRAEMQKIRLNDTYCFGLWKHNMPDQLLWYCLAGDKKQDRLLPVPSWTWA</sequence>
<evidence type="ECO:0000259" key="1">
    <source>
        <dbReference type="Pfam" id="PF06985"/>
    </source>
</evidence>
<dbReference type="EMBL" id="MU005765">
    <property type="protein sequence ID" value="KAF2713680.1"/>
    <property type="molecule type" value="Genomic_DNA"/>
</dbReference>
<reference evidence="2" key="1">
    <citation type="journal article" date="2020" name="Stud. Mycol.">
        <title>101 Dothideomycetes genomes: a test case for predicting lifestyles and emergence of pathogens.</title>
        <authorList>
            <person name="Haridas S."/>
            <person name="Albert R."/>
            <person name="Binder M."/>
            <person name="Bloem J."/>
            <person name="Labutti K."/>
            <person name="Salamov A."/>
            <person name="Andreopoulos B."/>
            <person name="Baker S."/>
            <person name="Barry K."/>
            <person name="Bills G."/>
            <person name="Bluhm B."/>
            <person name="Cannon C."/>
            <person name="Castanera R."/>
            <person name="Culley D."/>
            <person name="Daum C."/>
            <person name="Ezra D."/>
            <person name="Gonzalez J."/>
            <person name="Henrissat B."/>
            <person name="Kuo A."/>
            <person name="Liang C."/>
            <person name="Lipzen A."/>
            <person name="Lutzoni F."/>
            <person name="Magnuson J."/>
            <person name="Mondo S."/>
            <person name="Nolan M."/>
            <person name="Ohm R."/>
            <person name="Pangilinan J."/>
            <person name="Park H.-J."/>
            <person name="Ramirez L."/>
            <person name="Alfaro M."/>
            <person name="Sun H."/>
            <person name="Tritt A."/>
            <person name="Yoshinaga Y."/>
            <person name="Zwiers L.-H."/>
            <person name="Turgeon B."/>
            <person name="Goodwin S."/>
            <person name="Spatafora J."/>
            <person name="Crous P."/>
            <person name="Grigoriev I."/>
        </authorList>
    </citation>
    <scope>NUCLEOTIDE SEQUENCE</scope>
    <source>
        <strain evidence="2">CBS 279.74</strain>
    </source>
</reference>
<evidence type="ECO:0000313" key="2">
    <source>
        <dbReference type="EMBL" id="KAF2713680.1"/>
    </source>
</evidence>
<dbReference type="AlphaFoldDB" id="A0A6G1KLK0"/>
<dbReference type="PANTHER" id="PTHR33112:SF10">
    <property type="entry name" value="TOL"/>
    <property type="match status" value="1"/>
</dbReference>
<protein>
    <submittedName>
        <fullName evidence="2">HET-domain-containing protein</fullName>
    </submittedName>
</protein>
<feature type="domain" description="Heterokaryon incompatibility" evidence="1">
    <location>
        <begin position="29"/>
        <end position="182"/>
    </location>
</feature>
<keyword evidence="3" id="KW-1185">Reference proteome</keyword>
<name>A0A6G1KLK0_9PLEO</name>
<dbReference type="Pfam" id="PF06985">
    <property type="entry name" value="HET"/>
    <property type="match status" value="1"/>
</dbReference>
<dbReference type="Proteomes" id="UP000799428">
    <property type="component" value="Unassembled WGS sequence"/>
</dbReference>
<proteinExistence type="predicted"/>
<organism evidence="2 3">
    <name type="scientific">Pleomassaria siparia CBS 279.74</name>
    <dbReference type="NCBI Taxonomy" id="1314801"/>
    <lineage>
        <taxon>Eukaryota</taxon>
        <taxon>Fungi</taxon>
        <taxon>Dikarya</taxon>
        <taxon>Ascomycota</taxon>
        <taxon>Pezizomycotina</taxon>
        <taxon>Dothideomycetes</taxon>
        <taxon>Pleosporomycetidae</taxon>
        <taxon>Pleosporales</taxon>
        <taxon>Pleomassariaceae</taxon>
        <taxon>Pleomassaria</taxon>
    </lineage>
</organism>